<sequence length="92" mass="10614">MSNDVITHGLIIDTPWIDYIVQGKKTWEMRTSHCNKRGKVGLIKKGSKQVVAIAEVISSEGPLTLNQLRDTFEFHRVPEHIISRPDYKWHFA</sequence>
<proteinExistence type="predicted"/>
<dbReference type="AlphaFoldDB" id="A0A5A9W4A5"/>
<dbReference type="InterPro" id="IPR007374">
    <property type="entry name" value="ASCH_domain"/>
</dbReference>
<evidence type="ECO:0000313" key="3">
    <source>
        <dbReference type="Proteomes" id="UP000325302"/>
    </source>
</evidence>
<name>A0A5A9W4A5_9GAMM</name>
<dbReference type="SUPFAM" id="SSF88697">
    <property type="entry name" value="PUA domain-like"/>
    <property type="match status" value="1"/>
</dbReference>
<gene>
    <name evidence="2" type="ORF">E1H14_04775</name>
</gene>
<feature type="domain" description="ASCH" evidence="1">
    <location>
        <begin position="12"/>
        <end position="80"/>
    </location>
</feature>
<organism evidence="2 3">
    <name type="scientific">Nitrincola tapanii</name>
    <dbReference type="NCBI Taxonomy" id="1708751"/>
    <lineage>
        <taxon>Bacteria</taxon>
        <taxon>Pseudomonadati</taxon>
        <taxon>Pseudomonadota</taxon>
        <taxon>Gammaproteobacteria</taxon>
        <taxon>Oceanospirillales</taxon>
        <taxon>Oceanospirillaceae</taxon>
        <taxon>Nitrincola</taxon>
    </lineage>
</organism>
<dbReference type="Pfam" id="PF04266">
    <property type="entry name" value="ASCH"/>
    <property type="match status" value="1"/>
</dbReference>
<dbReference type="OrthoDB" id="9800901at2"/>
<keyword evidence="3" id="KW-1185">Reference proteome</keyword>
<evidence type="ECO:0000313" key="2">
    <source>
        <dbReference type="EMBL" id="KAA0875314.1"/>
    </source>
</evidence>
<accession>A0A5A9W4A5</accession>
<dbReference type="RefSeq" id="WP_149390322.1">
    <property type="nucleotide sequence ID" value="NZ_SMRS01000003.1"/>
</dbReference>
<evidence type="ECO:0000259" key="1">
    <source>
        <dbReference type="Pfam" id="PF04266"/>
    </source>
</evidence>
<dbReference type="Gene3D" id="2.30.130.30">
    <property type="entry name" value="Hypothetical protein"/>
    <property type="match status" value="1"/>
</dbReference>
<comment type="caution">
    <text evidence="2">The sequence shown here is derived from an EMBL/GenBank/DDBJ whole genome shotgun (WGS) entry which is preliminary data.</text>
</comment>
<dbReference type="InterPro" id="IPR015947">
    <property type="entry name" value="PUA-like_sf"/>
</dbReference>
<reference evidence="2 3" key="1">
    <citation type="submission" date="2019-03" db="EMBL/GenBank/DDBJ databases">
        <title>Nitrincola sp. nov. isolated from an Indian soda lake.</title>
        <authorList>
            <person name="Joshi A."/>
            <person name="Thite S.V."/>
            <person name="Joseph N."/>
            <person name="Dhotre D."/>
            <person name="Moorthy M."/>
            <person name="Shouche Y.S."/>
        </authorList>
    </citation>
    <scope>NUCLEOTIDE SEQUENCE [LARGE SCALE GENOMIC DNA]</scope>
    <source>
        <strain evidence="2 3">MEB193</strain>
    </source>
</reference>
<dbReference type="EMBL" id="SMRS01000003">
    <property type="protein sequence ID" value="KAA0875314.1"/>
    <property type="molecule type" value="Genomic_DNA"/>
</dbReference>
<dbReference type="Proteomes" id="UP000325302">
    <property type="component" value="Unassembled WGS sequence"/>
</dbReference>
<protein>
    <submittedName>
        <fullName evidence="2">ASCH domain-containing protein</fullName>
    </submittedName>
</protein>